<accession>A0ABR0HF86</accession>
<evidence type="ECO:0000313" key="3">
    <source>
        <dbReference type="Proteomes" id="UP001326199"/>
    </source>
</evidence>
<feature type="compositionally biased region" description="Polar residues" evidence="1">
    <location>
        <begin position="1"/>
        <end position="11"/>
    </location>
</feature>
<protein>
    <submittedName>
        <fullName evidence="2">Uncharacterized protein</fullName>
    </submittedName>
</protein>
<gene>
    <name evidence="2" type="ORF">QC763_0049920</name>
</gene>
<dbReference type="Proteomes" id="UP001326199">
    <property type="component" value="Unassembled WGS sequence"/>
</dbReference>
<reference evidence="2 3" key="1">
    <citation type="journal article" date="2023" name="bioRxiv">
        <title>High-quality genome assemblies of four members of thePodospora anserinaspecies complex.</title>
        <authorList>
            <person name="Ament-Velasquez S.L."/>
            <person name="Vogan A.A."/>
            <person name="Wallerman O."/>
            <person name="Hartmann F."/>
            <person name="Gautier V."/>
            <person name="Silar P."/>
            <person name="Giraud T."/>
            <person name="Johannesson H."/>
        </authorList>
    </citation>
    <scope>NUCLEOTIDE SEQUENCE [LARGE SCALE GENOMIC DNA]</scope>
    <source>
        <strain evidence="2 3">CBS 411.78</strain>
    </source>
</reference>
<comment type="caution">
    <text evidence="2">The sequence shown here is derived from an EMBL/GenBank/DDBJ whole genome shotgun (WGS) entry which is preliminary data.</text>
</comment>
<evidence type="ECO:0000313" key="2">
    <source>
        <dbReference type="EMBL" id="KAK4666725.1"/>
    </source>
</evidence>
<dbReference type="RefSeq" id="XP_062766691.1">
    <property type="nucleotide sequence ID" value="XM_062905752.1"/>
</dbReference>
<evidence type="ECO:0000256" key="1">
    <source>
        <dbReference type="SAM" id="MobiDB-lite"/>
    </source>
</evidence>
<proteinExistence type="predicted"/>
<dbReference type="GeneID" id="87925789"/>
<dbReference type="EMBL" id="JAFFHB010000004">
    <property type="protein sequence ID" value="KAK4666725.1"/>
    <property type="molecule type" value="Genomic_DNA"/>
</dbReference>
<feature type="region of interest" description="Disordered" evidence="1">
    <location>
        <begin position="1"/>
        <end position="44"/>
    </location>
</feature>
<sequence length="87" mass="9552">MVQKRANSSRNPGVHRPFLSPGHDNKRKRRTSLPTAPSAHLPKALSTALTSLPTTPTAEKPWAFSRLILPFQGFVGGVYPAHARRVD</sequence>
<keyword evidence="3" id="KW-1185">Reference proteome</keyword>
<organism evidence="2 3">
    <name type="scientific">Podospora pseudopauciseta</name>
    <dbReference type="NCBI Taxonomy" id="2093780"/>
    <lineage>
        <taxon>Eukaryota</taxon>
        <taxon>Fungi</taxon>
        <taxon>Dikarya</taxon>
        <taxon>Ascomycota</taxon>
        <taxon>Pezizomycotina</taxon>
        <taxon>Sordariomycetes</taxon>
        <taxon>Sordariomycetidae</taxon>
        <taxon>Sordariales</taxon>
        <taxon>Podosporaceae</taxon>
        <taxon>Podospora</taxon>
    </lineage>
</organism>
<name>A0ABR0HF86_9PEZI</name>